<dbReference type="STRING" id="50960.LS81_08510"/>
<sequence length="189" mass="20733">MKKIMLTTLYACSTILFAAGININTAKLEFEGYKTPDMVGTKGSFKKVKYNLGKNNSTITGQLQGARAIISPNDIDMGDDVITTNIIETFFKVLNSKRNFSVEFKNITEGNNIGSINAILTIDKESVTFPLFYSIEDTKNGKFIARGRLSLDGFSNAQKALKALSEVAPGHMNLSWPIVDVVFSADMSK</sequence>
<evidence type="ECO:0000313" key="3">
    <source>
        <dbReference type="EMBL" id="TLD98626.1"/>
    </source>
</evidence>
<dbReference type="Proteomes" id="UP000029861">
    <property type="component" value="Unassembled WGS sequence"/>
</dbReference>
<feature type="signal peptide" evidence="1">
    <location>
        <begin position="1"/>
        <end position="18"/>
    </location>
</feature>
<comment type="caution">
    <text evidence="3">The sequence shown here is derived from an EMBL/GenBank/DDBJ whole genome shotgun (WGS) entry which is preliminary data.</text>
</comment>
<dbReference type="RefSeq" id="WP_034316666.1">
    <property type="nucleotide sequence ID" value="NZ_FZNF01000042.1"/>
</dbReference>
<accession>A0A099VFN0</accession>
<keyword evidence="1" id="KW-0732">Signal</keyword>
<organism evidence="3 4">
    <name type="scientific">Helicobacter trogontum</name>
    <dbReference type="NCBI Taxonomy" id="50960"/>
    <lineage>
        <taxon>Bacteria</taxon>
        <taxon>Pseudomonadati</taxon>
        <taxon>Campylobacterota</taxon>
        <taxon>Epsilonproteobacteria</taxon>
        <taxon>Campylobacterales</taxon>
        <taxon>Helicobacteraceae</taxon>
        <taxon>Helicobacter</taxon>
    </lineage>
</organism>
<reference evidence="3" key="2">
    <citation type="submission" date="2018-04" db="EMBL/GenBank/DDBJ databases">
        <authorList>
            <person name="Sheh A."/>
            <person name="Shen Z."/>
            <person name="Mannion A.J."/>
            <person name="Fox J.G."/>
        </authorList>
    </citation>
    <scope>NUCLEOTIDE SEQUENCE</scope>
    <source>
        <strain evidence="3">ATCC 49310</strain>
    </source>
</reference>
<evidence type="ECO:0000256" key="1">
    <source>
        <dbReference type="SAM" id="SignalP"/>
    </source>
</evidence>
<protein>
    <recommendedName>
        <fullName evidence="6">YceI family protein</fullName>
    </recommendedName>
</protein>
<proteinExistence type="predicted"/>
<dbReference type="AlphaFoldDB" id="A0A099VFN0"/>
<dbReference type="Proteomes" id="UP000029878">
    <property type="component" value="Unassembled WGS sequence"/>
</dbReference>
<evidence type="ECO:0008006" key="6">
    <source>
        <dbReference type="Google" id="ProtNLM"/>
    </source>
</evidence>
<name>A0A099VFN0_9HELI</name>
<evidence type="ECO:0000313" key="4">
    <source>
        <dbReference type="Proteomes" id="UP000029861"/>
    </source>
</evidence>
<dbReference type="EMBL" id="JRPL02000009">
    <property type="protein sequence ID" value="TLD83337.1"/>
    <property type="molecule type" value="Genomic_DNA"/>
</dbReference>
<gene>
    <name evidence="3" type="ORF">LS80_004060</name>
    <name evidence="2" type="ORF">LS81_005215</name>
</gene>
<reference evidence="4 5" key="1">
    <citation type="journal article" date="2014" name="Genome Announc.">
        <title>Draft genome sequences of eight enterohepatic helicobacter species isolated from both laboratory and wild rodents.</title>
        <authorList>
            <person name="Sheh A."/>
            <person name="Shen Z."/>
            <person name="Fox J.G."/>
        </authorList>
    </citation>
    <scope>NUCLEOTIDE SEQUENCE [LARGE SCALE GENOMIC DNA]</scope>
    <source>
        <strain evidence="3 4">ATCC 49310</strain>
        <strain evidence="2 5">ATCC 700114</strain>
    </source>
</reference>
<evidence type="ECO:0000313" key="5">
    <source>
        <dbReference type="Proteomes" id="UP000029878"/>
    </source>
</evidence>
<dbReference type="OrthoDB" id="5292899at2"/>
<feature type="chain" id="PRO_5014220047" description="YceI family protein" evidence="1">
    <location>
        <begin position="19"/>
        <end position="189"/>
    </location>
</feature>
<dbReference type="eggNOG" id="ENOG5030I27">
    <property type="taxonomic scope" value="Bacteria"/>
</dbReference>
<evidence type="ECO:0000313" key="2">
    <source>
        <dbReference type="EMBL" id="TLD83337.1"/>
    </source>
</evidence>
<dbReference type="EMBL" id="JRPK02000009">
    <property type="protein sequence ID" value="TLD98626.1"/>
    <property type="molecule type" value="Genomic_DNA"/>
</dbReference>